<name>A0ACC3BNA5_PYRYE</name>
<organism evidence="1 2">
    <name type="scientific">Pyropia yezoensis</name>
    <name type="common">Susabi-nori</name>
    <name type="synonym">Porphyra yezoensis</name>
    <dbReference type="NCBI Taxonomy" id="2788"/>
    <lineage>
        <taxon>Eukaryota</taxon>
        <taxon>Rhodophyta</taxon>
        <taxon>Bangiophyceae</taxon>
        <taxon>Bangiales</taxon>
        <taxon>Bangiaceae</taxon>
        <taxon>Pyropia</taxon>
    </lineage>
</organism>
<comment type="caution">
    <text evidence="1">The sequence shown here is derived from an EMBL/GenBank/DDBJ whole genome shotgun (WGS) entry which is preliminary data.</text>
</comment>
<proteinExistence type="predicted"/>
<dbReference type="Proteomes" id="UP000798662">
    <property type="component" value="Chromosome 1"/>
</dbReference>
<evidence type="ECO:0000313" key="2">
    <source>
        <dbReference type="Proteomes" id="UP000798662"/>
    </source>
</evidence>
<protein>
    <submittedName>
        <fullName evidence="1">Uncharacterized protein</fullName>
    </submittedName>
</protein>
<dbReference type="EMBL" id="CM020618">
    <property type="protein sequence ID" value="KAK1858972.1"/>
    <property type="molecule type" value="Genomic_DNA"/>
</dbReference>
<accession>A0ACC3BNA5</accession>
<evidence type="ECO:0000313" key="1">
    <source>
        <dbReference type="EMBL" id="KAK1858972.1"/>
    </source>
</evidence>
<gene>
    <name evidence="1" type="ORF">I4F81_001571</name>
</gene>
<reference evidence="1" key="1">
    <citation type="submission" date="2019-11" db="EMBL/GenBank/DDBJ databases">
        <title>Nori genome reveals adaptations in red seaweeds to the harsh intertidal environment.</title>
        <authorList>
            <person name="Wang D."/>
            <person name="Mao Y."/>
        </authorList>
    </citation>
    <scope>NUCLEOTIDE SEQUENCE</scope>
    <source>
        <tissue evidence="1">Gametophyte</tissue>
    </source>
</reference>
<keyword evidence="2" id="KW-1185">Reference proteome</keyword>
<sequence length="195" mass="21404">MPLITRQMQRSDCCRVDHLLHPTPLAPNKTTPGLPHPSLHLPTFFHSRCTSRVAISLALPARSLPSLLQPLLPPAVCSQRSPLPWASVTASGRSGKKPWLPPSQLPAPPACCPQAPLRVARRRPTPQPRPRPRPPRKRSGAPTAYAVAVATRSRGRHRRSRGWRRGRAPTVGARAAGGCRARGRHRSAAVRGRWR</sequence>